<keyword evidence="9" id="KW-0560">Oxidoreductase</keyword>
<evidence type="ECO:0000256" key="8">
    <source>
        <dbReference type="ARBA" id="ARBA00050019"/>
    </source>
</evidence>
<keyword evidence="3 9" id="KW-0479">Metal-binding</keyword>
<comment type="cofactor">
    <cofactor evidence="9">
        <name>Fe-coproporphyrin III</name>
        <dbReference type="ChEBI" id="CHEBI:68438"/>
    </cofactor>
    <text evidence="9">Fe-coproporphyrin III acts as both substrate and redox cofactor.</text>
</comment>
<dbReference type="Gene3D" id="3.30.70.1030">
    <property type="entry name" value="Apc35880, domain 1"/>
    <property type="match status" value="1"/>
</dbReference>
<dbReference type="InterPro" id="IPR011008">
    <property type="entry name" value="Dimeric_a/b-barrel"/>
</dbReference>
<evidence type="ECO:0000256" key="7">
    <source>
        <dbReference type="ARBA" id="ARBA00049896"/>
    </source>
</evidence>
<dbReference type="GO" id="GO:0016634">
    <property type="term" value="F:oxidoreductase activity, acting on the CH-CH group of donors, oxygen as acceptor"/>
    <property type="evidence" value="ECO:0007669"/>
    <property type="project" value="UniProtKB-UniRule"/>
</dbReference>
<evidence type="ECO:0000256" key="4">
    <source>
        <dbReference type="ARBA" id="ARBA00023004"/>
    </source>
</evidence>
<sequence length="231" mass="26355">MKQPDDQTVELINSSKIYTMWSVFATTGEISPDEREKIVADAEAAIAETGVVVRGYYDVAGLRADADLMVWWHAESIEGVQAAYHALLNSDLPITPVWSVTGLHRPAEFNKRHLPGFLLQPEAPQYLCVYPFVRSYEWYLLEESERSRILRDHGMTGAPYKDVVASTIASFGLNDYEWIVALEADQLDRIVDLMRDFRYTEARLHVRVDTPFYTGPKVTLGEWAERQPRGE</sequence>
<evidence type="ECO:0000256" key="5">
    <source>
        <dbReference type="ARBA" id="ARBA00029882"/>
    </source>
</evidence>
<comment type="similarity">
    <text evidence="9">Belongs to the ChdC family. Type 2 subfamily.</text>
</comment>
<dbReference type="SUPFAM" id="SSF54909">
    <property type="entry name" value="Dimeric alpha+beta barrel"/>
    <property type="match status" value="1"/>
</dbReference>
<proteinExistence type="inferred from homology"/>
<dbReference type="GO" id="GO:0046872">
    <property type="term" value="F:metal ion binding"/>
    <property type="evidence" value="ECO:0007669"/>
    <property type="project" value="UniProtKB-KW"/>
</dbReference>
<dbReference type="GO" id="GO:0006785">
    <property type="term" value="P:heme B biosynthetic process"/>
    <property type="evidence" value="ECO:0007669"/>
    <property type="project" value="UniProtKB-UniRule"/>
</dbReference>
<dbReference type="InterPro" id="IPR010644">
    <property type="entry name" value="ChdC/CLD"/>
</dbReference>
<dbReference type="KEGG" id="flh:EJ997_08130"/>
<dbReference type="EC" id="1.3.98.5" evidence="8 9"/>
<comment type="catalytic activity">
    <reaction evidence="9">
        <text>Fe-coproporphyrin III + H2O2 + H(+) = harderoheme III + CO2 + 2 H2O</text>
        <dbReference type="Rhea" id="RHEA:57940"/>
        <dbReference type="ChEBI" id="CHEBI:15377"/>
        <dbReference type="ChEBI" id="CHEBI:15378"/>
        <dbReference type="ChEBI" id="CHEBI:16240"/>
        <dbReference type="ChEBI" id="CHEBI:16526"/>
        <dbReference type="ChEBI" id="CHEBI:68438"/>
        <dbReference type="ChEBI" id="CHEBI:142463"/>
    </reaction>
</comment>
<dbReference type="NCBIfam" id="NF042928">
    <property type="entry name" value="HemQ_actino"/>
    <property type="match status" value="1"/>
</dbReference>
<organism evidence="10 11">
    <name type="scientific">Flaviflexus ciconiae</name>
    <dbReference type="NCBI Taxonomy" id="2496867"/>
    <lineage>
        <taxon>Bacteria</taxon>
        <taxon>Bacillati</taxon>
        <taxon>Actinomycetota</taxon>
        <taxon>Actinomycetes</taxon>
        <taxon>Actinomycetales</taxon>
        <taxon>Actinomycetaceae</taxon>
        <taxon>Flaviflexus</taxon>
    </lineage>
</organism>
<comment type="catalytic activity">
    <reaction evidence="9">
        <text>harderoheme III + H2O2 + H(+) = heme b + CO2 + 2 H2O</text>
        <dbReference type="Rhea" id="RHEA:57944"/>
        <dbReference type="ChEBI" id="CHEBI:15377"/>
        <dbReference type="ChEBI" id="CHEBI:15378"/>
        <dbReference type="ChEBI" id="CHEBI:16240"/>
        <dbReference type="ChEBI" id="CHEBI:16526"/>
        <dbReference type="ChEBI" id="CHEBI:60344"/>
        <dbReference type="ChEBI" id="CHEBI:142463"/>
    </reaction>
</comment>
<evidence type="ECO:0000256" key="3">
    <source>
        <dbReference type="ARBA" id="ARBA00022723"/>
    </source>
</evidence>
<name>A0A3S9PY31_9ACTO</name>
<feature type="binding site" description="axial binding residue" evidence="9">
    <location>
        <position position="153"/>
    </location>
    <ligand>
        <name>Fe-coproporphyrin III</name>
        <dbReference type="ChEBI" id="CHEBI:68438"/>
    </ligand>
    <ligandPart>
        <name>Fe</name>
        <dbReference type="ChEBI" id="CHEBI:18248"/>
    </ligandPart>
</feature>
<feature type="active site" evidence="9">
    <location>
        <position position="130"/>
    </location>
</feature>
<evidence type="ECO:0000313" key="11">
    <source>
        <dbReference type="Proteomes" id="UP000280344"/>
    </source>
</evidence>
<dbReference type="PANTHER" id="PTHR36843">
    <property type="entry name" value="HEME-DEPENDENT PEROXIDASE YWFI-RELATED"/>
    <property type="match status" value="1"/>
</dbReference>
<dbReference type="OrthoDB" id="9773646at2"/>
<keyword evidence="2 9" id="KW-0349">Heme</keyword>
<evidence type="ECO:0000313" key="10">
    <source>
        <dbReference type="EMBL" id="AZQ77303.1"/>
    </source>
</evidence>
<keyword evidence="9" id="KW-0350">Heme biosynthesis</keyword>
<dbReference type="RefSeq" id="WP_126704107.1">
    <property type="nucleotide sequence ID" value="NZ_CP034593.1"/>
</dbReference>
<dbReference type="AlphaFoldDB" id="A0A3S9PY31"/>
<dbReference type="Pfam" id="PF06778">
    <property type="entry name" value="Chlor_dismutase"/>
    <property type="match status" value="1"/>
</dbReference>
<dbReference type="GO" id="GO:0020037">
    <property type="term" value="F:heme binding"/>
    <property type="evidence" value="ECO:0007669"/>
    <property type="project" value="InterPro"/>
</dbReference>
<comment type="pathway">
    <text evidence="9">Porphyrin-containing compound metabolism; protoheme biosynthesis.</text>
</comment>
<keyword evidence="4 9" id="KW-0408">Iron</keyword>
<dbReference type="PANTHER" id="PTHR36843:SF1">
    <property type="entry name" value="COPROHEME DECARBOXYLASE"/>
    <property type="match status" value="1"/>
</dbReference>
<reference evidence="10 11" key="1">
    <citation type="submission" date="2018-12" db="EMBL/GenBank/DDBJ databases">
        <title>Complete genome sequence of Flaviflexus sp. H23T48.</title>
        <authorList>
            <person name="Bae J.-W."/>
            <person name="Lee J.-Y."/>
        </authorList>
    </citation>
    <scope>NUCLEOTIDE SEQUENCE [LARGE SCALE GENOMIC DNA]</scope>
    <source>
        <strain evidence="10 11">H23T48</strain>
    </source>
</reference>
<comment type="function">
    <text evidence="9">Involved in coproporphyrin-dependent heme b biosynthesis. Catalyzes the decarboxylation of Fe-coproporphyrin III (coproheme) to heme b (protoheme IX), the last step of the pathway. The reaction occurs in a stepwise manner with a three-propionate intermediate.</text>
</comment>
<comment type="catalytic activity">
    <reaction evidence="7">
        <text>Fe-coproporphyrin III + 2 H2O2 + 2 H(+) = heme b + 2 CO2 + 4 H2O</text>
        <dbReference type="Rhea" id="RHEA:56516"/>
        <dbReference type="ChEBI" id="CHEBI:15377"/>
        <dbReference type="ChEBI" id="CHEBI:15378"/>
        <dbReference type="ChEBI" id="CHEBI:16240"/>
        <dbReference type="ChEBI" id="CHEBI:16526"/>
        <dbReference type="ChEBI" id="CHEBI:60344"/>
        <dbReference type="ChEBI" id="CHEBI:68438"/>
        <dbReference type="EC" id="1.3.98.5"/>
    </reaction>
    <physiologicalReaction direction="left-to-right" evidence="7">
        <dbReference type="Rhea" id="RHEA:56517"/>
    </physiologicalReaction>
</comment>
<gene>
    <name evidence="9" type="primary">chdC</name>
    <name evidence="10" type="ORF">EJ997_08130</name>
</gene>
<evidence type="ECO:0000256" key="1">
    <source>
        <dbReference type="ARBA" id="ARBA00014413"/>
    </source>
</evidence>
<dbReference type="HAMAP" id="MF_02244">
    <property type="entry name" value="Coproheme_decarbox_2"/>
    <property type="match status" value="1"/>
</dbReference>
<keyword evidence="11" id="KW-1185">Reference proteome</keyword>
<evidence type="ECO:0000256" key="2">
    <source>
        <dbReference type="ARBA" id="ARBA00022617"/>
    </source>
</evidence>
<dbReference type="Proteomes" id="UP000280344">
    <property type="component" value="Chromosome"/>
</dbReference>
<dbReference type="EMBL" id="CP034593">
    <property type="protein sequence ID" value="AZQ77303.1"/>
    <property type="molecule type" value="Genomic_DNA"/>
</dbReference>
<evidence type="ECO:0000256" key="6">
    <source>
        <dbReference type="ARBA" id="ARBA00030236"/>
    </source>
</evidence>
<accession>A0A3S9PY31</accession>
<evidence type="ECO:0000256" key="9">
    <source>
        <dbReference type="HAMAP-Rule" id="MF_02244"/>
    </source>
</evidence>
<protein>
    <recommendedName>
        <fullName evidence="1 9">Coproheme decarboxylase</fullName>
        <ecNumber evidence="8 9">1.3.98.5</ecNumber>
    </recommendedName>
    <alternativeName>
        <fullName evidence="5 9">Coproheme III oxidative decarboxylase</fullName>
    </alternativeName>
    <alternativeName>
        <fullName evidence="6 9">Hydrogen peroxide-dependent heme synthase</fullName>
    </alternativeName>
</protein>